<dbReference type="Proteomes" id="UP000317977">
    <property type="component" value="Unassembled WGS sequence"/>
</dbReference>
<accession>A0A5C6EIL5</accession>
<dbReference type="AlphaFoldDB" id="A0A5C6EIL5"/>
<name>A0A5C6EIL5_9BACT</name>
<proteinExistence type="predicted"/>
<evidence type="ECO:0000313" key="2">
    <source>
        <dbReference type="Proteomes" id="UP000317977"/>
    </source>
</evidence>
<reference evidence="1 2" key="1">
    <citation type="submission" date="2019-02" db="EMBL/GenBank/DDBJ databases">
        <title>Deep-cultivation of Planctomycetes and their phenomic and genomic characterization uncovers novel biology.</title>
        <authorList>
            <person name="Wiegand S."/>
            <person name="Jogler M."/>
            <person name="Boedeker C."/>
            <person name="Pinto D."/>
            <person name="Vollmers J."/>
            <person name="Rivas-Marin E."/>
            <person name="Kohn T."/>
            <person name="Peeters S.H."/>
            <person name="Heuer A."/>
            <person name="Rast P."/>
            <person name="Oberbeckmann S."/>
            <person name="Bunk B."/>
            <person name="Jeske O."/>
            <person name="Meyerdierks A."/>
            <person name="Storesund J.E."/>
            <person name="Kallscheuer N."/>
            <person name="Luecker S."/>
            <person name="Lage O.M."/>
            <person name="Pohl T."/>
            <person name="Merkel B.J."/>
            <person name="Hornburger P."/>
            <person name="Mueller R.-W."/>
            <person name="Bruemmer F."/>
            <person name="Labrenz M."/>
            <person name="Spormann A.M."/>
            <person name="Op Den Camp H."/>
            <person name="Overmann J."/>
            <person name="Amann R."/>
            <person name="Jetten M.S.M."/>
            <person name="Mascher T."/>
            <person name="Medema M.H."/>
            <person name="Devos D.P."/>
            <person name="Kaster A.-K."/>
            <person name="Ovreas L."/>
            <person name="Rohde M."/>
            <person name="Galperin M.Y."/>
            <person name="Jogler C."/>
        </authorList>
    </citation>
    <scope>NUCLEOTIDE SEQUENCE [LARGE SCALE GENOMIC DNA]</scope>
    <source>
        <strain evidence="1 2">Poly59</strain>
    </source>
</reference>
<gene>
    <name evidence="1" type="ORF">Poly59_51410</name>
</gene>
<comment type="caution">
    <text evidence="1">The sequence shown here is derived from an EMBL/GenBank/DDBJ whole genome shotgun (WGS) entry which is preliminary data.</text>
</comment>
<evidence type="ECO:0000313" key="1">
    <source>
        <dbReference type="EMBL" id="TWU48295.1"/>
    </source>
</evidence>
<protein>
    <submittedName>
        <fullName evidence="1">Uncharacterized protein</fullName>
    </submittedName>
</protein>
<dbReference type="EMBL" id="SJPX01000005">
    <property type="protein sequence ID" value="TWU48295.1"/>
    <property type="molecule type" value="Genomic_DNA"/>
</dbReference>
<sequence>MQVIDCIRVTLGRSGLPFWGIGNCMNSANVTFWTSLANRLREFALREVDAVSLRPRADIRRW</sequence>
<keyword evidence="2" id="KW-1185">Reference proteome</keyword>
<organism evidence="1 2">
    <name type="scientific">Rubripirellula reticaptiva</name>
    <dbReference type="NCBI Taxonomy" id="2528013"/>
    <lineage>
        <taxon>Bacteria</taxon>
        <taxon>Pseudomonadati</taxon>
        <taxon>Planctomycetota</taxon>
        <taxon>Planctomycetia</taxon>
        <taxon>Pirellulales</taxon>
        <taxon>Pirellulaceae</taxon>
        <taxon>Rubripirellula</taxon>
    </lineage>
</organism>